<dbReference type="AlphaFoldDB" id="A0A6J4QMV2"/>
<evidence type="ECO:0000256" key="1">
    <source>
        <dbReference type="SAM" id="MobiDB-lite"/>
    </source>
</evidence>
<reference evidence="2" key="1">
    <citation type="submission" date="2020-02" db="EMBL/GenBank/DDBJ databases">
        <authorList>
            <person name="Meier V. D."/>
        </authorList>
    </citation>
    <scope>NUCLEOTIDE SEQUENCE</scope>
    <source>
        <strain evidence="2">AVDCRST_MAG37</strain>
    </source>
</reference>
<dbReference type="EMBL" id="CADCVD010000061">
    <property type="protein sequence ID" value="CAA9441920.1"/>
    <property type="molecule type" value="Genomic_DNA"/>
</dbReference>
<feature type="compositionally biased region" description="Low complexity" evidence="1">
    <location>
        <begin position="11"/>
        <end position="24"/>
    </location>
</feature>
<feature type="compositionally biased region" description="Basic and acidic residues" evidence="1">
    <location>
        <begin position="1"/>
        <end position="10"/>
    </location>
</feature>
<feature type="region of interest" description="Disordered" evidence="1">
    <location>
        <begin position="1"/>
        <end position="42"/>
    </location>
</feature>
<accession>A0A6J4QMV2</accession>
<name>A0A6J4QMV2_9ACTN</name>
<organism evidence="2">
    <name type="scientific">uncultured Rubrobacteraceae bacterium</name>
    <dbReference type="NCBI Taxonomy" id="349277"/>
    <lineage>
        <taxon>Bacteria</taxon>
        <taxon>Bacillati</taxon>
        <taxon>Actinomycetota</taxon>
        <taxon>Rubrobacteria</taxon>
        <taxon>Rubrobacterales</taxon>
        <taxon>Rubrobacteraceae</taxon>
        <taxon>environmental samples</taxon>
    </lineage>
</organism>
<gene>
    <name evidence="2" type="ORF">AVDCRST_MAG37-1455</name>
</gene>
<sequence length="42" mass="4250">MSATHLKAEAGRGAVAGLVAGRTGSVPRSTRRLFGTGESKHA</sequence>
<proteinExistence type="predicted"/>
<evidence type="ECO:0000313" key="2">
    <source>
        <dbReference type="EMBL" id="CAA9441920.1"/>
    </source>
</evidence>
<protein>
    <submittedName>
        <fullName evidence="2">Uncharacterized protein</fullName>
    </submittedName>
</protein>